<dbReference type="PROSITE" id="PS51195">
    <property type="entry name" value="Q_MOTIF"/>
    <property type="match status" value="1"/>
</dbReference>
<dbReference type="HAMAP" id="MF_00967">
    <property type="entry name" value="DEAD_helicase_SrmB"/>
    <property type="match status" value="1"/>
</dbReference>
<dbReference type="GO" id="GO:0003724">
    <property type="term" value="F:RNA helicase activity"/>
    <property type="evidence" value="ECO:0007669"/>
    <property type="project" value="UniProtKB-UniRule"/>
</dbReference>
<dbReference type="InterPro" id="IPR014001">
    <property type="entry name" value="Helicase_ATP-bd"/>
</dbReference>
<keyword evidence="1 5" id="KW-0547">Nucleotide-binding</keyword>
<feature type="compositionally biased region" description="Low complexity" evidence="7">
    <location>
        <begin position="430"/>
        <end position="439"/>
    </location>
</feature>
<dbReference type="CDD" id="cd00268">
    <property type="entry name" value="DEADc"/>
    <property type="match status" value="1"/>
</dbReference>
<dbReference type="GO" id="GO:0003676">
    <property type="term" value="F:nucleic acid binding"/>
    <property type="evidence" value="ECO:0007669"/>
    <property type="project" value="InterPro"/>
</dbReference>
<dbReference type="InterPro" id="IPR011545">
    <property type="entry name" value="DEAD/DEAH_box_helicase_dom"/>
</dbReference>
<evidence type="ECO:0000259" key="9">
    <source>
        <dbReference type="PROSITE" id="PS51194"/>
    </source>
</evidence>
<dbReference type="InterPro" id="IPR001650">
    <property type="entry name" value="Helicase_C-like"/>
</dbReference>
<evidence type="ECO:0000259" key="10">
    <source>
        <dbReference type="PROSITE" id="PS51195"/>
    </source>
</evidence>
<feature type="domain" description="DEAD-box RNA helicase Q" evidence="10">
    <location>
        <begin position="1"/>
        <end position="29"/>
    </location>
</feature>
<dbReference type="Gene3D" id="3.40.50.300">
    <property type="entry name" value="P-loop containing nucleotide triphosphate hydrolases"/>
    <property type="match status" value="2"/>
</dbReference>
<dbReference type="PROSITE" id="PS51194">
    <property type="entry name" value="HELICASE_CTER"/>
    <property type="match status" value="1"/>
</dbReference>
<evidence type="ECO:0000313" key="12">
    <source>
        <dbReference type="Proteomes" id="UP000009175"/>
    </source>
</evidence>
<feature type="compositionally biased region" description="Basic and acidic residues" evidence="7">
    <location>
        <begin position="496"/>
        <end position="520"/>
    </location>
</feature>
<dbReference type="SUPFAM" id="SSF52540">
    <property type="entry name" value="P-loop containing nucleoside triphosphate hydrolases"/>
    <property type="match status" value="1"/>
</dbReference>
<evidence type="ECO:0000313" key="11">
    <source>
        <dbReference type="EMBL" id="ABM00945.1"/>
    </source>
</evidence>
<dbReference type="EC" id="3.6.4.13" evidence="5"/>
<accession>A1S988</accession>
<evidence type="ECO:0000259" key="8">
    <source>
        <dbReference type="PROSITE" id="PS51192"/>
    </source>
</evidence>
<dbReference type="PANTHER" id="PTHR47959:SF3">
    <property type="entry name" value="ATP-DEPENDENT RNA HELICASE SRMB"/>
    <property type="match status" value="1"/>
</dbReference>
<dbReference type="KEGG" id="saz:Sama_2742"/>
<evidence type="ECO:0000256" key="6">
    <source>
        <dbReference type="PROSITE-ProRule" id="PRU00552"/>
    </source>
</evidence>
<keyword evidence="2 5" id="KW-0378">Hydrolase</keyword>
<dbReference type="GO" id="GO:0005524">
    <property type="term" value="F:ATP binding"/>
    <property type="evidence" value="ECO:0007669"/>
    <property type="project" value="UniProtKB-UniRule"/>
</dbReference>
<dbReference type="STRING" id="326297.Sama_2742"/>
<feature type="compositionally biased region" description="Basic and acidic residues" evidence="7">
    <location>
        <begin position="583"/>
        <end position="593"/>
    </location>
</feature>
<dbReference type="SMART" id="SM00487">
    <property type="entry name" value="DEXDc"/>
    <property type="match status" value="1"/>
</dbReference>
<evidence type="ECO:0000256" key="2">
    <source>
        <dbReference type="ARBA" id="ARBA00022801"/>
    </source>
</evidence>
<dbReference type="PROSITE" id="PS00039">
    <property type="entry name" value="DEAD_ATP_HELICASE"/>
    <property type="match status" value="1"/>
</dbReference>
<evidence type="ECO:0000256" key="4">
    <source>
        <dbReference type="ARBA" id="ARBA00022840"/>
    </source>
</evidence>
<evidence type="ECO:0000256" key="1">
    <source>
        <dbReference type="ARBA" id="ARBA00022741"/>
    </source>
</evidence>
<dbReference type="GO" id="GO:0005829">
    <property type="term" value="C:cytosol"/>
    <property type="evidence" value="ECO:0007669"/>
    <property type="project" value="TreeGrafter"/>
</dbReference>
<feature type="compositionally biased region" description="Basic and acidic residues" evidence="7">
    <location>
        <begin position="440"/>
        <end position="482"/>
    </location>
</feature>
<dbReference type="GO" id="GO:0016887">
    <property type="term" value="F:ATP hydrolysis activity"/>
    <property type="evidence" value="ECO:0007669"/>
    <property type="project" value="RHEA"/>
</dbReference>
<feature type="domain" description="Helicase ATP-binding" evidence="8">
    <location>
        <begin position="32"/>
        <end position="206"/>
    </location>
</feature>
<comment type="similarity">
    <text evidence="5">Belongs to the DEAD box helicase family. SrmB subfamily.</text>
</comment>
<dbReference type="PANTHER" id="PTHR47959">
    <property type="entry name" value="ATP-DEPENDENT RNA HELICASE RHLE-RELATED"/>
    <property type="match status" value="1"/>
</dbReference>
<keyword evidence="4 5" id="KW-0067">ATP-binding</keyword>
<dbReference type="Proteomes" id="UP000009175">
    <property type="component" value="Chromosome"/>
</dbReference>
<comment type="subunit">
    <text evidence="5">Interacts with the 50S ribosomal subunit.</text>
</comment>
<dbReference type="EMBL" id="CP000507">
    <property type="protein sequence ID" value="ABM00945.1"/>
    <property type="molecule type" value="Genomic_DNA"/>
</dbReference>
<comment type="function">
    <text evidence="5">DEAD-box RNA helicase involved in the assembly of the 50S ribosomal subunit at low temperature. Exhibits RNA-stimulated ATP hydrolysis and RNA unwinding activity.</text>
</comment>
<dbReference type="InterPro" id="IPR050079">
    <property type="entry name" value="DEAD_box_RNA_helicase"/>
</dbReference>
<dbReference type="CDD" id="cd18787">
    <property type="entry name" value="SF2_C_DEAD"/>
    <property type="match status" value="1"/>
</dbReference>
<organism evidence="11 12">
    <name type="scientific">Shewanella amazonensis (strain ATCC BAA-1098 / SB2B)</name>
    <dbReference type="NCBI Taxonomy" id="326297"/>
    <lineage>
        <taxon>Bacteria</taxon>
        <taxon>Pseudomonadati</taxon>
        <taxon>Pseudomonadota</taxon>
        <taxon>Gammaproteobacteria</taxon>
        <taxon>Alteromonadales</taxon>
        <taxon>Shewanellaceae</taxon>
        <taxon>Shewanella</taxon>
    </lineage>
</organism>
<dbReference type="RefSeq" id="WP_011760850.1">
    <property type="nucleotide sequence ID" value="NC_008700.1"/>
</dbReference>
<dbReference type="InterPro" id="IPR027417">
    <property type="entry name" value="P-loop_NTPase"/>
</dbReference>
<evidence type="ECO:0000256" key="7">
    <source>
        <dbReference type="SAM" id="MobiDB-lite"/>
    </source>
</evidence>
<dbReference type="Pfam" id="PF00270">
    <property type="entry name" value="DEAD"/>
    <property type="match status" value="1"/>
</dbReference>
<comment type="subcellular location">
    <subcellularLocation>
        <location evidence="5">Cytoplasm</location>
    </subcellularLocation>
</comment>
<feature type="short sequence motif" description="Q motif" evidence="6">
    <location>
        <begin position="1"/>
        <end position="29"/>
    </location>
</feature>
<name>A1S988_SHEAM</name>
<feature type="compositionally biased region" description="Basic and acidic residues" evidence="7">
    <location>
        <begin position="562"/>
        <end position="576"/>
    </location>
</feature>
<dbReference type="InterPro" id="IPR014014">
    <property type="entry name" value="RNA_helicase_DEAD_Q_motif"/>
</dbReference>
<keyword evidence="12" id="KW-1185">Reference proteome</keyword>
<dbReference type="Pfam" id="PF00271">
    <property type="entry name" value="Helicase_C"/>
    <property type="match status" value="1"/>
</dbReference>
<dbReference type="HOGENOM" id="CLU_003041_28_3_6"/>
<feature type="region of interest" description="Disordered" evidence="7">
    <location>
        <begin position="379"/>
        <end position="613"/>
    </location>
</feature>
<dbReference type="NCBIfam" id="NF008394">
    <property type="entry name" value="PRK11192.1"/>
    <property type="match status" value="1"/>
</dbReference>
<evidence type="ECO:0000256" key="5">
    <source>
        <dbReference type="HAMAP-Rule" id="MF_00967"/>
    </source>
</evidence>
<keyword evidence="5" id="KW-0963">Cytoplasm</keyword>
<proteinExistence type="inferred from homology"/>
<dbReference type="InterPro" id="IPR028621">
    <property type="entry name" value="DEAD_helicase_SrmB"/>
</dbReference>
<evidence type="ECO:0000256" key="3">
    <source>
        <dbReference type="ARBA" id="ARBA00022806"/>
    </source>
</evidence>
<sequence>MLFEDFQLDPELLESLKAMGHNTPTTIQRMTIPLAMEQRDILARAPTGTGKTASFLLPALQHLIDFPRRRPGQPRVLVLTPTRELASQIHRYASHLATNLELDIKLITGGVPYGPQEEMLKSNVDILVATPGRLLEYLDKGHFSAELVEVLVIDEADRMLDMGFGEVVKTIAVEASGRKQAMLFSATLEGGGVGSFARELLNEPMFVESEPPRSEKAKIHQWIHLADDKDHKFALLTHLLKQEEVKRAIVFCKTRDVVASLEGQLQQAGIACAFMRGDMDQKKRFQALGRFTKGEVNVLLATDVAARGIDIEDITHVINFDMPRSADTYVHRIGRTGRAGAKGTAISLVEAHDMRILGKVERYIEQPLKRRVIEELRPKHKEAKVPTKKKVKAKDAKAKAKNAKPKAAPGRGPATPNAKTADSRGGDNVRSGGRASTRRTGTDEKGDGLDKHERRGHDKQERRSHDKGDTGRSQHGARERTEGQSYASRDGNPRGAKREVGEKTPHSRSDKRHQDTDRQSARGYQSTERSPAQGKARSGSQSSDRANAEGKPRYNAQGSERNGSKSSDRANAEGKQRYNAQGKDGKRSEKSGDYRSSAPKGSGGKSRKPSKAD</sequence>
<dbReference type="AlphaFoldDB" id="A1S988"/>
<protein>
    <recommendedName>
        <fullName evidence="5">ATP-dependent RNA helicase SrmB</fullName>
        <ecNumber evidence="5">3.6.4.13</ecNumber>
    </recommendedName>
</protein>
<dbReference type="InterPro" id="IPR000629">
    <property type="entry name" value="RNA-helicase_DEAD-box_CS"/>
</dbReference>
<dbReference type="InterPro" id="IPR044742">
    <property type="entry name" value="DEAD/DEAH_RhlB"/>
</dbReference>
<feature type="compositionally biased region" description="Basic residues" evidence="7">
    <location>
        <begin position="379"/>
        <end position="392"/>
    </location>
</feature>
<gene>
    <name evidence="5" type="primary">srmB</name>
    <name evidence="11" type="ordered locus">Sama_2742</name>
</gene>
<dbReference type="eggNOG" id="COG0513">
    <property type="taxonomic scope" value="Bacteria"/>
</dbReference>
<dbReference type="PROSITE" id="PS51192">
    <property type="entry name" value="HELICASE_ATP_BIND_1"/>
    <property type="match status" value="1"/>
</dbReference>
<keyword evidence="5" id="KW-0690">Ribosome biogenesis</keyword>
<dbReference type="SMART" id="SM00490">
    <property type="entry name" value="HELICc"/>
    <property type="match status" value="1"/>
</dbReference>
<feature type="domain" description="Helicase C-terminal" evidence="9">
    <location>
        <begin position="235"/>
        <end position="384"/>
    </location>
</feature>
<reference evidence="11 12" key="1">
    <citation type="submission" date="2006-12" db="EMBL/GenBank/DDBJ databases">
        <title>Complete sequence of Shewanella amazonensis SB2B.</title>
        <authorList>
            <consortium name="US DOE Joint Genome Institute"/>
            <person name="Copeland A."/>
            <person name="Lucas S."/>
            <person name="Lapidus A."/>
            <person name="Barry K."/>
            <person name="Detter J.C."/>
            <person name="Glavina del Rio T."/>
            <person name="Hammon N."/>
            <person name="Israni S."/>
            <person name="Dalin E."/>
            <person name="Tice H."/>
            <person name="Pitluck S."/>
            <person name="Munk A.C."/>
            <person name="Brettin T."/>
            <person name="Bruce D."/>
            <person name="Han C."/>
            <person name="Tapia R."/>
            <person name="Gilna P."/>
            <person name="Schmutz J."/>
            <person name="Larimer F."/>
            <person name="Land M."/>
            <person name="Hauser L."/>
            <person name="Kyrpides N."/>
            <person name="Mikhailova N."/>
            <person name="Fredrickson J."/>
            <person name="Richardson P."/>
        </authorList>
    </citation>
    <scope>NUCLEOTIDE SEQUENCE [LARGE SCALE GENOMIC DNA]</scope>
    <source>
        <strain evidence="12">ATCC BAA-1098 / SB2B</strain>
    </source>
</reference>
<dbReference type="GO" id="GO:0000027">
    <property type="term" value="P:ribosomal large subunit assembly"/>
    <property type="evidence" value="ECO:0007669"/>
    <property type="project" value="UniProtKB-UniRule"/>
</dbReference>
<comment type="catalytic activity">
    <reaction evidence="5">
        <text>ATP + H2O = ADP + phosphate + H(+)</text>
        <dbReference type="Rhea" id="RHEA:13065"/>
        <dbReference type="ChEBI" id="CHEBI:15377"/>
        <dbReference type="ChEBI" id="CHEBI:15378"/>
        <dbReference type="ChEBI" id="CHEBI:30616"/>
        <dbReference type="ChEBI" id="CHEBI:43474"/>
        <dbReference type="ChEBI" id="CHEBI:456216"/>
        <dbReference type="EC" id="3.6.4.13"/>
    </reaction>
</comment>
<keyword evidence="3 5" id="KW-0347">Helicase</keyword>